<dbReference type="Proteomes" id="UP001140096">
    <property type="component" value="Unassembled WGS sequence"/>
</dbReference>
<evidence type="ECO:0000313" key="1">
    <source>
        <dbReference type="EMBL" id="KAJ2813901.1"/>
    </source>
</evidence>
<accession>A0ACC1LRG1</accession>
<keyword evidence="2" id="KW-1185">Reference proteome</keyword>
<reference evidence="1" key="1">
    <citation type="submission" date="2022-07" db="EMBL/GenBank/DDBJ databases">
        <title>Phylogenomic reconstructions and comparative analyses of Kickxellomycotina fungi.</title>
        <authorList>
            <person name="Reynolds N.K."/>
            <person name="Stajich J.E."/>
            <person name="Barry K."/>
            <person name="Grigoriev I.V."/>
            <person name="Crous P."/>
            <person name="Smith M.E."/>
        </authorList>
    </citation>
    <scope>NUCLEOTIDE SEQUENCE</scope>
    <source>
        <strain evidence="1">CBS 102833</strain>
    </source>
</reference>
<dbReference type="EMBL" id="JANBUP010000014">
    <property type="protein sequence ID" value="KAJ2813901.1"/>
    <property type="molecule type" value="Genomic_DNA"/>
</dbReference>
<proteinExistence type="predicted"/>
<comment type="caution">
    <text evidence="1">The sequence shown here is derived from an EMBL/GenBank/DDBJ whole genome shotgun (WGS) entry which is preliminary data.</text>
</comment>
<name>A0ACC1LRG1_9FUNG</name>
<evidence type="ECO:0000313" key="2">
    <source>
        <dbReference type="Proteomes" id="UP001140096"/>
    </source>
</evidence>
<organism evidence="1 2">
    <name type="scientific">Coemansia furcata</name>
    <dbReference type="NCBI Taxonomy" id="417177"/>
    <lineage>
        <taxon>Eukaryota</taxon>
        <taxon>Fungi</taxon>
        <taxon>Fungi incertae sedis</taxon>
        <taxon>Zoopagomycota</taxon>
        <taxon>Kickxellomycotina</taxon>
        <taxon>Kickxellomycetes</taxon>
        <taxon>Kickxellales</taxon>
        <taxon>Kickxellaceae</taxon>
        <taxon>Coemansia</taxon>
    </lineage>
</organism>
<gene>
    <name evidence="1" type="ORF">H4S07_000322</name>
</gene>
<sequence length="695" mass="76772">MVKVPRNFRLLDELEKAEKGFGDGSCTYGLDDSDNDMLLVNWVGSILGPHNTIFQNRIYSLKIKCGEQYPDVPPTVVFVHKINLGNVVKADGTVDPKQLDILNKWDSTSSFNLLSVLTALRHLMAKEPYRKIPQPEEGSTYIVKKPDRIAMATAADGNTAAPGMAAVAPEDAVEQSSSTAQVQGSWKPGERVCSIAELSRASNIRLSRNMPIAKYFRDLDETLEKAKKRLLEQDLQYAYVFYLRYVTVVIKHLPGLPDYHKPEYAKQRERTSKAAKKALSTLEKLQPILQMRYDEYIKYLGSLPRPIAQVSTFSTRRGSSLRRLEISDSDAPSAPSIDEYQHVDTAPYVPRIHLHRESDAARHGFSLAETLAGLNLGNSSPVGRYHASAPKEAILIEYPAVEPNPVSRPETLQQYSPVASDFSDSANAKKPLQPPPVPPRPQKHVAANSISSVISQPASPSPHLPPKPEGYHSQVDLYKDGGDIANGEDGLFMPSCVIDAGHFSLTEGGVRMRPVQLPEGIIEEFIDIAAPNTQANIETCGVLCGRQVAGQEALVMTTLIIPKQSATSDTCTTEREEELFVEQMARDLITLGWIHTHPTQTCFMSSLDLHTQCSYQLMLPEAIAIVCSPKHSPRFGIFRLTDPAGIDVIQNCKQKSAFHPHDESKTIYTDADTGGHVVIANYDFDIIDLRSAPIQ</sequence>
<protein>
    <submittedName>
        <fullName evidence="1">Uncharacterized protein</fullName>
    </submittedName>
</protein>